<evidence type="ECO:0000256" key="5">
    <source>
        <dbReference type="ARBA" id="ARBA00022695"/>
    </source>
</evidence>
<dbReference type="InterPro" id="IPR054750">
    <property type="entry name" value="PolB_N"/>
</dbReference>
<dbReference type="AlphaFoldDB" id="A0A0S1XE38"/>
<evidence type="ECO:0000256" key="11">
    <source>
        <dbReference type="ARBA" id="ARBA00023125"/>
    </source>
</evidence>
<keyword evidence="9 15" id="KW-0269">Exonuclease</keyword>
<dbReference type="EMBL" id="CP013050">
    <property type="protein sequence ID" value="ALM76068.1"/>
    <property type="molecule type" value="Genomic_DNA"/>
</dbReference>
<dbReference type="RefSeq" id="WP_056934523.1">
    <property type="nucleotide sequence ID" value="NZ_CP013050.1"/>
</dbReference>
<keyword evidence="8 15" id="KW-0378">Hydrolase</keyword>
<evidence type="ECO:0000259" key="17">
    <source>
        <dbReference type="Pfam" id="PF04042"/>
    </source>
</evidence>
<dbReference type="Pfam" id="PF22317">
    <property type="entry name" value="PolB_N"/>
    <property type="match status" value="1"/>
</dbReference>
<comment type="subunit">
    <text evidence="3 15">Heterodimer of a large subunit and a small subunit.</text>
</comment>
<dbReference type="NCBIfam" id="NF003117">
    <property type="entry name" value="PRK04036.1-2"/>
    <property type="match status" value="1"/>
</dbReference>
<evidence type="ECO:0000256" key="4">
    <source>
        <dbReference type="ARBA" id="ARBA00022679"/>
    </source>
</evidence>
<evidence type="ECO:0000256" key="12">
    <source>
        <dbReference type="ARBA" id="ARBA00023268"/>
    </source>
</evidence>
<evidence type="ECO:0000259" key="18">
    <source>
        <dbReference type="Pfam" id="PF22317"/>
    </source>
</evidence>
<accession>A0A0S1XE38</accession>
<dbReference type="SUPFAM" id="SSF50249">
    <property type="entry name" value="Nucleic acid-binding proteins"/>
    <property type="match status" value="1"/>
</dbReference>
<feature type="domain" description="DNA polymerase alpha/delta/epsilon subunit B" evidence="17">
    <location>
        <begin position="413"/>
        <end position="616"/>
    </location>
</feature>
<feature type="domain" description="DNA polymerase II small subunit N-terminal" evidence="18">
    <location>
        <begin position="5"/>
        <end position="57"/>
    </location>
</feature>
<gene>
    <name evidence="15" type="primary">polB</name>
    <name evidence="19" type="ORF">TBCH5v1_2168</name>
</gene>
<dbReference type="STRING" id="55802.TBCH5v1_2168"/>
<dbReference type="InterPro" id="IPR011149">
    <property type="entry name" value="Pol2_small_arc"/>
</dbReference>
<evidence type="ECO:0000313" key="20">
    <source>
        <dbReference type="Proteomes" id="UP000066042"/>
    </source>
</evidence>
<dbReference type="InterPro" id="IPR024826">
    <property type="entry name" value="DNA_pol_delta/II_ssu"/>
</dbReference>
<dbReference type="GO" id="GO:0008310">
    <property type="term" value="F:single-stranded DNA 3'-5' DNA exonuclease activity"/>
    <property type="evidence" value="ECO:0007669"/>
    <property type="project" value="UniProtKB-EC"/>
</dbReference>
<evidence type="ECO:0000256" key="14">
    <source>
        <dbReference type="ARBA" id="ARBA00049244"/>
    </source>
</evidence>
<organism evidence="19 20">
    <name type="scientific">Thermococcus barophilus</name>
    <dbReference type="NCBI Taxonomy" id="55802"/>
    <lineage>
        <taxon>Archaea</taxon>
        <taxon>Methanobacteriati</taxon>
        <taxon>Methanobacteriota</taxon>
        <taxon>Thermococci</taxon>
        <taxon>Thermococcales</taxon>
        <taxon>Thermococcaceae</taxon>
        <taxon>Thermococcus</taxon>
    </lineage>
</organism>
<dbReference type="EC" id="2.7.7.7" evidence="15"/>
<evidence type="ECO:0000256" key="2">
    <source>
        <dbReference type="ARBA" id="ARBA00006035"/>
    </source>
</evidence>
<dbReference type="FunFam" id="3.60.21.50:FF:000003">
    <property type="entry name" value="DNA polymerase II small subunit"/>
    <property type="match status" value="1"/>
</dbReference>
<evidence type="ECO:0000256" key="10">
    <source>
        <dbReference type="ARBA" id="ARBA00022932"/>
    </source>
</evidence>
<dbReference type="CDD" id="cd07386">
    <property type="entry name" value="MPP_DNA_pol_II_small_archeal_C"/>
    <property type="match status" value="1"/>
</dbReference>
<dbReference type="Proteomes" id="UP000066042">
    <property type="component" value="Chromosome"/>
</dbReference>
<comment type="catalytic activity">
    <reaction evidence="1 15">
        <text>Exonucleolytic cleavage in the 3'- to 5'-direction to yield nucleoside 5'-phosphates.</text>
        <dbReference type="EC" id="3.1.11.1"/>
    </reaction>
</comment>
<evidence type="ECO:0000256" key="13">
    <source>
        <dbReference type="ARBA" id="ARBA00024817"/>
    </source>
</evidence>
<dbReference type="GO" id="GO:0006271">
    <property type="term" value="P:DNA strand elongation involved in DNA replication"/>
    <property type="evidence" value="ECO:0007669"/>
    <property type="project" value="TreeGrafter"/>
</dbReference>
<dbReference type="GO" id="GO:0003677">
    <property type="term" value="F:DNA binding"/>
    <property type="evidence" value="ECO:0007669"/>
    <property type="project" value="UniProtKB-UniRule"/>
</dbReference>
<comment type="similarity">
    <text evidence="2 15">Belongs to the DNA polymerase delta/II small subunit family.</text>
</comment>
<evidence type="ECO:0000256" key="1">
    <source>
        <dbReference type="ARBA" id="ARBA00000563"/>
    </source>
</evidence>
<evidence type="ECO:0000256" key="16">
    <source>
        <dbReference type="SAM" id="MobiDB-lite"/>
    </source>
</evidence>
<dbReference type="EC" id="3.1.11.1" evidence="15"/>
<dbReference type="Gene3D" id="1.10.8.800">
    <property type="entry name" value="D-family DNA polymerase, DP1 subunit N-terminal domain"/>
    <property type="match status" value="1"/>
</dbReference>
<keyword evidence="4 15" id="KW-0808">Transferase</keyword>
<evidence type="ECO:0000256" key="8">
    <source>
        <dbReference type="ARBA" id="ARBA00022801"/>
    </source>
</evidence>
<evidence type="ECO:0000256" key="3">
    <source>
        <dbReference type="ARBA" id="ARBA00011315"/>
    </source>
</evidence>
<evidence type="ECO:0000256" key="9">
    <source>
        <dbReference type="ARBA" id="ARBA00022839"/>
    </source>
</evidence>
<comment type="function">
    <text evidence="13 15">Possesses two activities: a DNA synthesis (polymerase) and an exonucleolytic activity that degrades single-stranded DNA in the 3' to 5' direction. Has a template-primer preference which is characteristic of a replicative DNA polymerase.</text>
</comment>
<proteinExistence type="inferred from homology"/>
<dbReference type="NCBIfam" id="NF003118">
    <property type="entry name" value="PRK04036.1-3"/>
    <property type="match status" value="1"/>
</dbReference>
<dbReference type="PIRSF" id="PIRSF000803">
    <property type="entry name" value="Arc_Pol2_small"/>
    <property type="match status" value="1"/>
</dbReference>
<evidence type="ECO:0000256" key="15">
    <source>
        <dbReference type="HAMAP-Rule" id="MF_00325"/>
    </source>
</evidence>
<dbReference type="PANTHER" id="PTHR10416:SF0">
    <property type="entry name" value="DNA POLYMERASE DELTA SUBUNIT 2"/>
    <property type="match status" value="1"/>
</dbReference>
<dbReference type="InterPro" id="IPR029052">
    <property type="entry name" value="Metallo-depent_PP-like"/>
</dbReference>
<dbReference type="Gene3D" id="3.60.21.50">
    <property type="match status" value="1"/>
</dbReference>
<dbReference type="InterPro" id="IPR007185">
    <property type="entry name" value="DNA_pol_a/d/e_bsu"/>
</dbReference>
<dbReference type="GO" id="GO:0006308">
    <property type="term" value="P:DNA catabolic process"/>
    <property type="evidence" value="ECO:0007669"/>
    <property type="project" value="UniProtKB-UniRule"/>
</dbReference>
<comment type="catalytic activity">
    <reaction evidence="14 15">
        <text>DNA(n) + a 2'-deoxyribonucleoside 5'-triphosphate = DNA(n+1) + diphosphate</text>
        <dbReference type="Rhea" id="RHEA:22508"/>
        <dbReference type="Rhea" id="RHEA-COMP:17339"/>
        <dbReference type="Rhea" id="RHEA-COMP:17340"/>
        <dbReference type="ChEBI" id="CHEBI:33019"/>
        <dbReference type="ChEBI" id="CHEBI:61560"/>
        <dbReference type="ChEBI" id="CHEBI:173112"/>
        <dbReference type="EC" id="2.7.7.7"/>
    </reaction>
</comment>
<dbReference type="PATRIC" id="fig|55802.8.peg.2148"/>
<dbReference type="InterPro" id="IPR012340">
    <property type="entry name" value="NA-bd_OB-fold"/>
</dbReference>
<sequence>MNELVKDLLSNRYLITPPAYFILSEYYKKSFTLAELIKFARTKNTFVIDERLAKEFLESKGLLSPLESFTKYTQKVPVETKAETPPSIAEVPMEISISGGSKEISIQSAVSGEKTAKLGKMVEIPPQASDKTEIAHDIQELPSEKGTSISTGEPMENMVSETISTEIVEEEPTIEGGESFISTGAPSPEEYTGAGDEENGVKMKAVYGDYGVLVPLEEEEIPAEERRAYSIYEDFKVELNESFEFVAKRIKVEYEIKFDVRNVKLKPPKAKNANGKEGEIVVKVYENYFKSRLKKLRRILRENPEVSGVIDIGKLSYINPDGEVTIIGLVNSKRETKKGFIFEVEDMTGIVKVFLGRDNEDYKKAFEVLPDSVVAFRGYYSKRGILFASKLYLPDVPIYKREKPPLEEKVYAVLISDIHVGSTKFCEKAFMKFLEWLNGNVESREEEEIVSRIKYMIIAGDVVDGIGIYPGQYNELAIPDIFDQYEALANLLANVPDHITMFIGPGNHDAARTALPQPEFYREYAKPLYELKNAVIISNPAVINLHGRDFLIVHGRGIEDVVSYIPGKSHLHPVEPMIELLKLRHVAPTFGGKVPIAPDPEDLLVIEEVPDLVQMGHVHVLDYQIYRGVFLINSATWQAQTEFQKMVNIVPTPARVPIIDIETARLKTVVDFSRWCE</sequence>
<dbReference type="GO" id="GO:0003887">
    <property type="term" value="F:DNA-directed DNA polymerase activity"/>
    <property type="evidence" value="ECO:0007669"/>
    <property type="project" value="UniProtKB-UniRule"/>
</dbReference>
<dbReference type="PANTHER" id="PTHR10416">
    <property type="entry name" value="DNA POLYMERASE DELTA SUBUNIT 2"/>
    <property type="match status" value="1"/>
</dbReference>
<dbReference type="HAMAP" id="MF_00325">
    <property type="entry name" value="DNApol_II_A_arch"/>
    <property type="match status" value="1"/>
</dbReference>
<feature type="region of interest" description="Disordered" evidence="16">
    <location>
        <begin position="177"/>
        <end position="196"/>
    </location>
</feature>
<protein>
    <recommendedName>
        <fullName evidence="15">DNA polymerase II small subunit</fullName>
        <shortName evidence="15">Pol II</shortName>
        <ecNumber evidence="15">2.7.7.7</ecNumber>
    </recommendedName>
    <alternativeName>
        <fullName evidence="15">Exodeoxyribonuclease small subunit</fullName>
        <ecNumber evidence="15">3.1.11.1</ecNumber>
    </alternativeName>
</protein>
<name>A0A0S1XE38_THEBA</name>
<dbReference type="GeneID" id="26137391"/>
<keyword evidence="5 15" id="KW-0548">Nucleotidyltransferase</keyword>
<evidence type="ECO:0000256" key="6">
    <source>
        <dbReference type="ARBA" id="ARBA00022705"/>
    </source>
</evidence>
<keyword evidence="10 15" id="KW-0239">DNA-directed DNA polymerase</keyword>
<dbReference type="SUPFAM" id="SSF56300">
    <property type="entry name" value="Metallo-dependent phosphatases"/>
    <property type="match status" value="1"/>
</dbReference>
<evidence type="ECO:0000256" key="7">
    <source>
        <dbReference type="ARBA" id="ARBA00022722"/>
    </source>
</evidence>
<keyword evidence="6 15" id="KW-0235">DNA replication</keyword>
<keyword evidence="12 15" id="KW-0511">Multifunctional enzyme</keyword>
<dbReference type="GO" id="GO:0042575">
    <property type="term" value="C:DNA polymerase complex"/>
    <property type="evidence" value="ECO:0007669"/>
    <property type="project" value="TreeGrafter"/>
</dbReference>
<reference evidence="19 20" key="1">
    <citation type="journal article" date="2016" name="Genome Announc.">
        <title>Complete genome sequence of the hyperthermophilic and piezophilic archaeon Thermococcus barophilus Ch5, capable of growth at the expense of hydrogenogenesis from carbon monoxide and formate.</title>
        <authorList>
            <person name="Oger P."/>
            <person name="Sokolova T.G."/>
            <person name="Kozhevnikova D.A."/>
            <person name="Taranov E.A."/>
            <person name="Vannier P."/>
            <person name="Lee H.S."/>
            <person name="Kwon K.K."/>
            <person name="Kang S.G."/>
            <person name="Lee J.H."/>
            <person name="Bonch-Osmolovskaya E.A."/>
            <person name="Lebedinsky A.V."/>
        </authorList>
    </citation>
    <scope>NUCLEOTIDE SEQUENCE [LARGE SCALE GENOMIC DNA]</scope>
    <source>
        <strain evidence="20">Ch5</strain>
    </source>
</reference>
<evidence type="ECO:0000313" key="19">
    <source>
        <dbReference type="EMBL" id="ALM76068.1"/>
    </source>
</evidence>
<keyword evidence="7 15" id="KW-0540">Nuclease</keyword>
<keyword evidence="11 15" id="KW-0238">DNA-binding</keyword>
<dbReference type="Pfam" id="PF04042">
    <property type="entry name" value="DNA_pol_E_B"/>
    <property type="match status" value="1"/>
</dbReference>